<dbReference type="GO" id="GO:0005829">
    <property type="term" value="C:cytosol"/>
    <property type="evidence" value="ECO:0007669"/>
    <property type="project" value="TreeGrafter"/>
</dbReference>
<accession>A0A975BWK3</accession>
<dbReference type="Proteomes" id="UP000663722">
    <property type="component" value="Chromosome"/>
</dbReference>
<evidence type="ECO:0000313" key="4">
    <source>
        <dbReference type="Proteomes" id="UP000663722"/>
    </source>
</evidence>
<dbReference type="KEGG" id="dmm:dnm_085500"/>
<dbReference type="EMBL" id="CP061800">
    <property type="protein sequence ID" value="QTA92470.1"/>
    <property type="molecule type" value="Genomic_DNA"/>
</dbReference>
<dbReference type="Gene3D" id="3.40.50.2000">
    <property type="entry name" value="Glycogen Phosphorylase B"/>
    <property type="match status" value="2"/>
</dbReference>
<dbReference type="SUPFAM" id="SSF53756">
    <property type="entry name" value="UDP-Glycosyltransferase/glycogen phosphorylase"/>
    <property type="match status" value="1"/>
</dbReference>
<evidence type="ECO:0000256" key="1">
    <source>
        <dbReference type="ARBA" id="ARBA00022676"/>
    </source>
</evidence>
<evidence type="ECO:0000313" key="3">
    <source>
        <dbReference type="EMBL" id="QTA92470.1"/>
    </source>
</evidence>
<dbReference type="PANTHER" id="PTHR30160:SF23">
    <property type="match status" value="1"/>
</dbReference>
<protein>
    <submittedName>
        <fullName evidence="3">Glycosyltransferase protein, family 9</fullName>
    </submittedName>
</protein>
<dbReference type="CDD" id="cd03789">
    <property type="entry name" value="GT9_LPS_heptosyltransferase"/>
    <property type="match status" value="1"/>
</dbReference>
<sequence>MAKLLIIHQGALGDFVATFPAIIRLKKRFCRTDVLCQSKLGKLACELDIADQYFPLEAASFSSLYSDAADPRVQNILRTYHEIVLFSYSEQLGQTINKITHKKAYLIHPRADVHQRIHITEHILSHLVKCGLADPLPPVSEGIFSSVFHRDRREKQYDPARILIHPGSGGRKKFWHLSNFTQVETALRSDRFMPEFILGPAEHFLAKSLQDHQNRIVHTISDLTELVSLLKIAGGFIGNDSGVSHLAAFMGLPAVAVFGPSDPERWRPVGRAVSVVRPADLDCSPCFELTHQKTCDKQECFDRTSPETVLGVFYELWQKNLKNHYVV</sequence>
<dbReference type="Pfam" id="PF01075">
    <property type="entry name" value="Glyco_transf_9"/>
    <property type="match status" value="1"/>
</dbReference>
<keyword evidence="1" id="KW-0328">Glycosyltransferase</keyword>
<dbReference type="GO" id="GO:0008713">
    <property type="term" value="F:ADP-heptose-lipopolysaccharide heptosyltransferase activity"/>
    <property type="evidence" value="ECO:0007669"/>
    <property type="project" value="TreeGrafter"/>
</dbReference>
<gene>
    <name evidence="3" type="ORF">dnm_085500</name>
</gene>
<keyword evidence="4" id="KW-1185">Reference proteome</keyword>
<reference evidence="3" key="1">
    <citation type="journal article" date="2021" name="Microb. Physiol.">
        <title>Proteogenomic Insights into the Physiology of Marine, Sulfate-Reducing, Filamentous Desulfonema limicola and Desulfonema magnum.</title>
        <authorList>
            <person name="Schnaars V."/>
            <person name="Wohlbrand L."/>
            <person name="Scheve S."/>
            <person name="Hinrichs C."/>
            <person name="Reinhardt R."/>
            <person name="Rabus R."/>
        </authorList>
    </citation>
    <scope>NUCLEOTIDE SEQUENCE</scope>
    <source>
        <strain evidence="3">4be13</strain>
    </source>
</reference>
<dbReference type="GO" id="GO:0009244">
    <property type="term" value="P:lipopolysaccharide core region biosynthetic process"/>
    <property type="evidence" value="ECO:0007669"/>
    <property type="project" value="TreeGrafter"/>
</dbReference>
<proteinExistence type="predicted"/>
<dbReference type="InterPro" id="IPR051199">
    <property type="entry name" value="LPS_LOS_Heptosyltrfase"/>
</dbReference>
<dbReference type="AlphaFoldDB" id="A0A975BWK3"/>
<name>A0A975BWK3_9BACT</name>
<keyword evidence="2" id="KW-0808">Transferase</keyword>
<dbReference type="PANTHER" id="PTHR30160">
    <property type="entry name" value="TETRAACYLDISACCHARIDE 4'-KINASE-RELATED"/>
    <property type="match status" value="1"/>
</dbReference>
<organism evidence="3 4">
    <name type="scientific">Desulfonema magnum</name>
    <dbReference type="NCBI Taxonomy" id="45655"/>
    <lineage>
        <taxon>Bacteria</taxon>
        <taxon>Pseudomonadati</taxon>
        <taxon>Thermodesulfobacteriota</taxon>
        <taxon>Desulfobacteria</taxon>
        <taxon>Desulfobacterales</taxon>
        <taxon>Desulfococcaceae</taxon>
        <taxon>Desulfonema</taxon>
    </lineage>
</organism>
<dbReference type="RefSeq" id="WP_207679820.1">
    <property type="nucleotide sequence ID" value="NZ_CP061800.1"/>
</dbReference>
<dbReference type="InterPro" id="IPR002201">
    <property type="entry name" value="Glyco_trans_9"/>
</dbReference>
<evidence type="ECO:0000256" key="2">
    <source>
        <dbReference type="ARBA" id="ARBA00022679"/>
    </source>
</evidence>